<evidence type="ECO:0000313" key="2">
    <source>
        <dbReference type="Proteomes" id="UP000321945"/>
    </source>
</evidence>
<sequence>MTTIHIEEELNLDKTHFKTMEEFQVYLMMQEKEQPEDYSLSDAHKKIIDERVAEADEAKEPGLSWEEVKAELKKAK</sequence>
<name>A0A5C6YTZ5_9FLAO</name>
<organism evidence="1 2">
    <name type="scientific">Aequorivita lipolytica</name>
    <dbReference type="NCBI Taxonomy" id="153267"/>
    <lineage>
        <taxon>Bacteria</taxon>
        <taxon>Pseudomonadati</taxon>
        <taxon>Bacteroidota</taxon>
        <taxon>Flavobacteriia</taxon>
        <taxon>Flavobacteriales</taxon>
        <taxon>Flavobacteriaceae</taxon>
        <taxon>Aequorivita</taxon>
    </lineage>
</organism>
<dbReference type="EMBL" id="VORU01000001">
    <property type="protein sequence ID" value="TXD70952.1"/>
    <property type="molecule type" value="Genomic_DNA"/>
</dbReference>
<dbReference type="AlphaFoldDB" id="A0A5C6YTZ5"/>
<dbReference type="OrthoDB" id="1450668at2"/>
<dbReference type="RefSeq" id="WP_111814025.1">
    <property type="nucleotide sequence ID" value="NZ_CBCRZQ010000001.1"/>
</dbReference>
<dbReference type="InterPro" id="IPR013406">
    <property type="entry name" value="CHP02574_addiction_mod"/>
</dbReference>
<keyword evidence="2" id="KW-1185">Reference proteome</keyword>
<reference evidence="1 2" key="1">
    <citation type="submission" date="2019-08" db="EMBL/GenBank/DDBJ databases">
        <title>Genome of Aequorivita lipolytica Y10-2 (type strain).</title>
        <authorList>
            <person name="Bowman J.P."/>
        </authorList>
    </citation>
    <scope>NUCLEOTIDE SEQUENCE [LARGE SCALE GENOMIC DNA]</scope>
    <source>
        <strain evidence="1 2">Y10-2</strain>
    </source>
</reference>
<dbReference type="Proteomes" id="UP000321945">
    <property type="component" value="Unassembled WGS sequence"/>
</dbReference>
<proteinExistence type="predicted"/>
<gene>
    <name evidence="1" type="ORF">ESV24_02350</name>
</gene>
<comment type="caution">
    <text evidence="1">The sequence shown here is derived from an EMBL/GenBank/DDBJ whole genome shotgun (WGS) entry which is preliminary data.</text>
</comment>
<evidence type="ECO:0008006" key="3">
    <source>
        <dbReference type="Google" id="ProtNLM"/>
    </source>
</evidence>
<accession>A0A5C6YTZ5</accession>
<dbReference type="Pfam" id="PF09720">
    <property type="entry name" value="Unstab_antitox"/>
    <property type="match status" value="1"/>
</dbReference>
<evidence type="ECO:0000313" key="1">
    <source>
        <dbReference type="EMBL" id="TXD70952.1"/>
    </source>
</evidence>
<protein>
    <recommendedName>
        <fullName evidence="3">Addiction module protein</fullName>
    </recommendedName>
</protein>